<comment type="caution">
    <text evidence="1">The sequence shown here is derived from an EMBL/GenBank/DDBJ whole genome shotgun (WGS) entry which is preliminary data.</text>
</comment>
<keyword evidence="2" id="KW-1185">Reference proteome</keyword>
<proteinExistence type="predicted"/>
<dbReference type="InterPro" id="IPR025348">
    <property type="entry name" value="DUF4252"/>
</dbReference>
<reference evidence="1 2" key="1">
    <citation type="submission" date="2019-03" db="EMBL/GenBank/DDBJ databases">
        <title>Genomic Encyclopedia of Type Strains, Phase IV (KMG-IV): sequencing the most valuable type-strain genomes for metagenomic binning, comparative biology and taxonomic classification.</title>
        <authorList>
            <person name="Goeker M."/>
        </authorList>
    </citation>
    <scope>NUCLEOTIDE SEQUENCE [LARGE SCALE GENOMIC DNA]</scope>
    <source>
        <strain evidence="1 2">DSM 14836</strain>
    </source>
</reference>
<dbReference type="Proteomes" id="UP000294564">
    <property type="component" value="Unassembled WGS sequence"/>
</dbReference>
<evidence type="ECO:0000313" key="2">
    <source>
        <dbReference type="Proteomes" id="UP000294564"/>
    </source>
</evidence>
<name>A0A4R2NTG7_9FLAO</name>
<protein>
    <submittedName>
        <fullName evidence="1">Uncharacterized protein DUF4252</fullName>
    </submittedName>
</protein>
<accession>A0A4R2NTG7</accession>
<evidence type="ECO:0000313" key="1">
    <source>
        <dbReference type="EMBL" id="TCP24784.1"/>
    </source>
</evidence>
<sequence>MKKLFTFAIICLTLTITSCKKQESLQSYLIQTEDNQDYVRFDFSTSMLGSFLENISEEDQQTFRSVKKMNIAFLPVNKATEEVFSEERKKIKGIMKNTDYKSLIRVNDKRGKGNIYYAGEADAIDEIVAVIYAKDFGFGVARIIGNDMNIEKIMKMVQNIDTKDKGDELVKIKDIFGGQFQTEKLHVEPVQ</sequence>
<dbReference type="RefSeq" id="WP_132794830.1">
    <property type="nucleotide sequence ID" value="NZ_SLXM01000005.1"/>
</dbReference>
<dbReference type="AlphaFoldDB" id="A0A4R2NTG7"/>
<dbReference type="OrthoDB" id="1143555at2"/>
<gene>
    <name evidence="1" type="ORF">EV195_105215</name>
</gene>
<dbReference type="EMBL" id="SLXM01000005">
    <property type="protein sequence ID" value="TCP24784.1"/>
    <property type="molecule type" value="Genomic_DNA"/>
</dbReference>
<dbReference type="Pfam" id="PF14060">
    <property type="entry name" value="DUF4252"/>
    <property type="match status" value="1"/>
</dbReference>
<dbReference type="PROSITE" id="PS51257">
    <property type="entry name" value="PROKAR_LIPOPROTEIN"/>
    <property type="match status" value="1"/>
</dbReference>
<organism evidence="1 2">
    <name type="scientific">Tenacibaculum skagerrakense</name>
    <dbReference type="NCBI Taxonomy" id="186571"/>
    <lineage>
        <taxon>Bacteria</taxon>
        <taxon>Pseudomonadati</taxon>
        <taxon>Bacteroidota</taxon>
        <taxon>Flavobacteriia</taxon>
        <taxon>Flavobacteriales</taxon>
        <taxon>Flavobacteriaceae</taxon>
        <taxon>Tenacibaculum</taxon>
    </lineage>
</organism>